<dbReference type="InterPro" id="IPR026392">
    <property type="entry name" value="Exo/Archaeosortase_dom"/>
</dbReference>
<evidence type="ECO:0000313" key="10">
    <source>
        <dbReference type="Proteomes" id="UP000559626"/>
    </source>
</evidence>
<accession>A0A7Y0FKV8</accession>
<dbReference type="GO" id="GO:0006508">
    <property type="term" value="P:proteolysis"/>
    <property type="evidence" value="ECO:0007669"/>
    <property type="project" value="UniProtKB-KW"/>
</dbReference>
<name>A0A7Y0FKV8_9BACT</name>
<keyword evidence="7 8" id="KW-0472">Membrane</keyword>
<dbReference type="Pfam" id="PF09721">
    <property type="entry name" value="Exosortase_EpsH"/>
    <property type="match status" value="1"/>
</dbReference>
<dbReference type="NCBIfam" id="NF046081">
    <property type="entry name" value="exosort_XrtX"/>
    <property type="match status" value="1"/>
</dbReference>
<feature type="transmembrane region" description="Helical" evidence="8">
    <location>
        <begin position="112"/>
        <end position="135"/>
    </location>
</feature>
<keyword evidence="5" id="KW-0378">Hydrolase</keyword>
<evidence type="ECO:0000256" key="6">
    <source>
        <dbReference type="ARBA" id="ARBA00022989"/>
    </source>
</evidence>
<dbReference type="EMBL" id="JABBGH010000001">
    <property type="protein sequence ID" value="NML64123.1"/>
    <property type="molecule type" value="Genomic_DNA"/>
</dbReference>
<evidence type="ECO:0000256" key="3">
    <source>
        <dbReference type="ARBA" id="ARBA00022670"/>
    </source>
</evidence>
<keyword evidence="4 8" id="KW-0812">Transmembrane</keyword>
<proteinExistence type="predicted"/>
<keyword evidence="6 8" id="KW-1133">Transmembrane helix</keyword>
<evidence type="ECO:0000256" key="5">
    <source>
        <dbReference type="ARBA" id="ARBA00022801"/>
    </source>
</evidence>
<comment type="caution">
    <text evidence="9">The sequence shown here is derived from an EMBL/GenBank/DDBJ whole genome shotgun (WGS) entry which is preliminary data.</text>
</comment>
<evidence type="ECO:0000256" key="8">
    <source>
        <dbReference type="SAM" id="Phobius"/>
    </source>
</evidence>
<keyword evidence="2" id="KW-1003">Cell membrane</keyword>
<reference evidence="9 10" key="1">
    <citation type="submission" date="2020-04" db="EMBL/GenBank/DDBJ databases">
        <title>Hymenobacter polaris sp. nov., isolated from Arctic soil.</title>
        <authorList>
            <person name="Dahal R.H."/>
        </authorList>
    </citation>
    <scope>NUCLEOTIDE SEQUENCE [LARGE SCALE GENOMIC DNA]</scope>
    <source>
        <strain evidence="9 10">RP-2-7</strain>
    </source>
</reference>
<sequence length="190" mass="21194">MPASSISANRPLLYFTVVAVSLYLLWFFGYEKYLEPDGRLDAFLTHNIASASAMILRWLGFAATVPSTQPNMILLANVPTVVIGPYCDGMVLYALFSGFILAFPSGTAGRKLWFIVLGNILIYAVNIGRIIALCLNHHYSHKTVEFNHHYTFAVIEYSFIFLLWIWWSSRLALPGRSAGHSAPAAQQVYG</sequence>
<feature type="transmembrane region" description="Helical" evidence="8">
    <location>
        <begin position="147"/>
        <end position="167"/>
    </location>
</feature>
<evidence type="ECO:0000256" key="1">
    <source>
        <dbReference type="ARBA" id="ARBA00004651"/>
    </source>
</evidence>
<feature type="transmembrane region" description="Helical" evidence="8">
    <location>
        <begin position="72"/>
        <end position="100"/>
    </location>
</feature>
<feature type="transmembrane region" description="Helical" evidence="8">
    <location>
        <begin position="42"/>
        <end position="60"/>
    </location>
</feature>
<dbReference type="GO" id="GO:0008233">
    <property type="term" value="F:peptidase activity"/>
    <property type="evidence" value="ECO:0007669"/>
    <property type="project" value="UniProtKB-KW"/>
</dbReference>
<dbReference type="RefSeq" id="WP_169529446.1">
    <property type="nucleotide sequence ID" value="NZ_JABBGH010000001.1"/>
</dbReference>
<organism evidence="9 10">
    <name type="scientific">Hymenobacter polaris</name>
    <dbReference type="NCBI Taxonomy" id="2682546"/>
    <lineage>
        <taxon>Bacteria</taxon>
        <taxon>Pseudomonadati</taxon>
        <taxon>Bacteroidota</taxon>
        <taxon>Cytophagia</taxon>
        <taxon>Cytophagales</taxon>
        <taxon>Hymenobacteraceae</taxon>
        <taxon>Hymenobacter</taxon>
    </lineage>
</organism>
<evidence type="ECO:0000313" key="9">
    <source>
        <dbReference type="EMBL" id="NML64123.1"/>
    </source>
</evidence>
<evidence type="ECO:0000256" key="2">
    <source>
        <dbReference type="ARBA" id="ARBA00022475"/>
    </source>
</evidence>
<dbReference type="AlphaFoldDB" id="A0A7Y0FKV8"/>
<dbReference type="NCBIfam" id="TIGR04178">
    <property type="entry name" value="exo_archaeo"/>
    <property type="match status" value="1"/>
</dbReference>
<evidence type="ECO:0000256" key="7">
    <source>
        <dbReference type="ARBA" id="ARBA00023136"/>
    </source>
</evidence>
<protein>
    <submittedName>
        <fullName evidence="9">Archaeosortase/exosortase family protein</fullName>
    </submittedName>
</protein>
<dbReference type="GO" id="GO:0005886">
    <property type="term" value="C:plasma membrane"/>
    <property type="evidence" value="ECO:0007669"/>
    <property type="project" value="UniProtKB-SubCell"/>
</dbReference>
<evidence type="ECO:0000256" key="4">
    <source>
        <dbReference type="ARBA" id="ARBA00022692"/>
    </source>
</evidence>
<keyword evidence="3" id="KW-0645">Protease</keyword>
<gene>
    <name evidence="9" type="ORF">HHL22_02790</name>
</gene>
<keyword evidence="10" id="KW-1185">Reference proteome</keyword>
<dbReference type="Proteomes" id="UP000559626">
    <property type="component" value="Unassembled WGS sequence"/>
</dbReference>
<comment type="subcellular location">
    <subcellularLocation>
        <location evidence="1">Cell membrane</location>
        <topology evidence="1">Multi-pass membrane protein</topology>
    </subcellularLocation>
</comment>
<dbReference type="InterPro" id="IPR019127">
    <property type="entry name" value="Exosortase"/>
</dbReference>
<feature type="transmembrane region" description="Helical" evidence="8">
    <location>
        <begin position="12"/>
        <end position="30"/>
    </location>
</feature>